<accession>A0A5B0DXF8</accession>
<dbReference type="PROSITE" id="PS50949">
    <property type="entry name" value="HTH_GNTR"/>
    <property type="match status" value="1"/>
</dbReference>
<dbReference type="EMBL" id="VTWH01000002">
    <property type="protein sequence ID" value="KAA0970240.1"/>
    <property type="molecule type" value="Genomic_DNA"/>
</dbReference>
<dbReference type="PRINTS" id="PR00035">
    <property type="entry name" value="HTHGNTR"/>
</dbReference>
<evidence type="ECO:0000256" key="1">
    <source>
        <dbReference type="ARBA" id="ARBA00023015"/>
    </source>
</evidence>
<dbReference type="Gene3D" id="1.10.10.10">
    <property type="entry name" value="Winged helix-like DNA-binding domain superfamily/Winged helix DNA-binding domain"/>
    <property type="match status" value="1"/>
</dbReference>
<dbReference type="InterPro" id="IPR036390">
    <property type="entry name" value="WH_DNA-bd_sf"/>
</dbReference>
<dbReference type="RefSeq" id="WP_149299027.1">
    <property type="nucleotide sequence ID" value="NZ_VTWH01000002.1"/>
</dbReference>
<dbReference type="CDD" id="cd07377">
    <property type="entry name" value="WHTH_GntR"/>
    <property type="match status" value="1"/>
</dbReference>
<evidence type="ECO:0000313" key="5">
    <source>
        <dbReference type="EMBL" id="KAA0970240.1"/>
    </source>
</evidence>
<dbReference type="SUPFAM" id="SSF46785">
    <property type="entry name" value="Winged helix' DNA-binding domain"/>
    <property type="match status" value="1"/>
</dbReference>
<evidence type="ECO:0000256" key="2">
    <source>
        <dbReference type="ARBA" id="ARBA00023125"/>
    </source>
</evidence>
<keyword evidence="2" id="KW-0238">DNA-binding</keyword>
<sequence length="251" mass="27259">MTSLGETPLLAEYPAFQEAIVKRPIRDVIADKIAMLIASGILQVGDALPSERDLAVSLSVSRDAVRSAVQALAARGILEISHGARTRVLAADVGPVMVGLAQARAVDAYDIDSVHAARMLVERQLVLDAALRHKTPVVKNLHQLLNAQRATLNDPVRFLICDREFHVAIYQASGNRLLADFATDLYTYMMEHRRRAVAQQGAVEQSYHEHCAIVTALEAGDGEAAAAAFSVHTGRIYATTQMLLEKGVRKS</sequence>
<dbReference type="Pfam" id="PF00392">
    <property type="entry name" value="GntR"/>
    <property type="match status" value="1"/>
</dbReference>
<evidence type="ECO:0000259" key="4">
    <source>
        <dbReference type="PROSITE" id="PS50949"/>
    </source>
</evidence>
<keyword evidence="3" id="KW-0804">Transcription</keyword>
<proteinExistence type="predicted"/>
<reference evidence="5 6" key="1">
    <citation type="submission" date="2019-08" db="EMBL/GenBank/DDBJ databases">
        <title>Aureimonas fodiniaquatilis sp. nov., isolated from a coal mine wastewater.</title>
        <authorList>
            <person name="Kim W."/>
        </authorList>
    </citation>
    <scope>NUCLEOTIDE SEQUENCE [LARGE SCALE GENOMIC DNA]</scope>
    <source>
        <strain evidence="5 6">CAU 1482</strain>
    </source>
</reference>
<evidence type="ECO:0000313" key="6">
    <source>
        <dbReference type="Proteomes" id="UP000324738"/>
    </source>
</evidence>
<dbReference type="AlphaFoldDB" id="A0A5B0DXF8"/>
<comment type="caution">
    <text evidence="5">The sequence shown here is derived from an EMBL/GenBank/DDBJ whole genome shotgun (WGS) entry which is preliminary data.</text>
</comment>
<dbReference type="Pfam" id="PF07729">
    <property type="entry name" value="FCD"/>
    <property type="match status" value="1"/>
</dbReference>
<keyword evidence="6" id="KW-1185">Reference proteome</keyword>
<dbReference type="InterPro" id="IPR008920">
    <property type="entry name" value="TF_FadR/GntR_C"/>
</dbReference>
<dbReference type="SMART" id="SM00345">
    <property type="entry name" value="HTH_GNTR"/>
    <property type="match status" value="1"/>
</dbReference>
<keyword evidence="1" id="KW-0805">Transcription regulation</keyword>
<feature type="domain" description="HTH gntR-type" evidence="4">
    <location>
        <begin position="23"/>
        <end position="91"/>
    </location>
</feature>
<protein>
    <submittedName>
        <fullName evidence="5">FadR family transcriptional regulator</fullName>
    </submittedName>
</protein>
<dbReference type="Proteomes" id="UP000324738">
    <property type="component" value="Unassembled WGS sequence"/>
</dbReference>
<gene>
    <name evidence="5" type="ORF">FPY71_06830</name>
</gene>
<dbReference type="GO" id="GO:0003700">
    <property type="term" value="F:DNA-binding transcription factor activity"/>
    <property type="evidence" value="ECO:0007669"/>
    <property type="project" value="InterPro"/>
</dbReference>
<dbReference type="PANTHER" id="PTHR43537:SF5">
    <property type="entry name" value="UXU OPERON TRANSCRIPTIONAL REGULATOR"/>
    <property type="match status" value="1"/>
</dbReference>
<name>A0A5B0DXF8_9HYPH</name>
<dbReference type="PANTHER" id="PTHR43537">
    <property type="entry name" value="TRANSCRIPTIONAL REGULATOR, GNTR FAMILY"/>
    <property type="match status" value="1"/>
</dbReference>
<dbReference type="OrthoDB" id="6087511at2"/>
<dbReference type="InterPro" id="IPR000524">
    <property type="entry name" value="Tscrpt_reg_HTH_GntR"/>
</dbReference>
<organism evidence="5 6">
    <name type="scientific">Aureimonas fodinaquatilis</name>
    <dbReference type="NCBI Taxonomy" id="2565783"/>
    <lineage>
        <taxon>Bacteria</taxon>
        <taxon>Pseudomonadati</taxon>
        <taxon>Pseudomonadota</taxon>
        <taxon>Alphaproteobacteria</taxon>
        <taxon>Hyphomicrobiales</taxon>
        <taxon>Aurantimonadaceae</taxon>
        <taxon>Aureimonas</taxon>
    </lineage>
</organism>
<dbReference type="SUPFAM" id="SSF48008">
    <property type="entry name" value="GntR ligand-binding domain-like"/>
    <property type="match status" value="1"/>
</dbReference>
<evidence type="ECO:0000256" key="3">
    <source>
        <dbReference type="ARBA" id="ARBA00023163"/>
    </source>
</evidence>
<dbReference type="InterPro" id="IPR036388">
    <property type="entry name" value="WH-like_DNA-bd_sf"/>
</dbReference>
<dbReference type="Gene3D" id="1.20.120.530">
    <property type="entry name" value="GntR ligand-binding domain-like"/>
    <property type="match status" value="1"/>
</dbReference>
<dbReference type="SMART" id="SM00895">
    <property type="entry name" value="FCD"/>
    <property type="match status" value="1"/>
</dbReference>
<dbReference type="InterPro" id="IPR011711">
    <property type="entry name" value="GntR_C"/>
</dbReference>
<dbReference type="GO" id="GO:0003677">
    <property type="term" value="F:DNA binding"/>
    <property type="evidence" value="ECO:0007669"/>
    <property type="project" value="UniProtKB-KW"/>
</dbReference>